<proteinExistence type="predicted"/>
<evidence type="ECO:0000313" key="1">
    <source>
        <dbReference type="EMBL" id="WIX83985.1"/>
    </source>
</evidence>
<protein>
    <submittedName>
        <fullName evidence="1">Transposase</fullName>
    </submittedName>
</protein>
<evidence type="ECO:0000313" key="2">
    <source>
        <dbReference type="Proteomes" id="UP001236014"/>
    </source>
</evidence>
<name>A0A9Y2IRK2_9PSEU</name>
<sequence length="534" mass="57551">MIGKRIGGRTYYYLAESARVDGAPRVVTQRYLGTAEDIAGALPGGAEPGGARHRTFGDVAAVWGTIQRLDLVRRVDAVAGPQRAKTTLGFHVALAVLHRATGAGASFEEWWAGCAAQDLVRPRPPKAAVTTAAHWRALQRLTPERITGVETAVAEAVLDLLGDDGTSALAVDVPQFAAFTAADCTVPSACQDALAGLGLVVTRDGAIPLASRVYRRESGAAPTFGALAGELGERYPATDVTLVFHAGQAAQLDLGARRGFVGSLPPADHPELLTQPASARRRVDPERFAGLTAIDTRATVDGVRRRVILTHSATLYAAQYRAFTDELSTATRELDGLAAALEAGTHRGDRTQVHAEISRVTRGRRIGRVLEATLTGTRTGEIRLTRRVDEAAVARLVDEYFGKQILVTDRDWPVAEIVTAYRARTYLESTFRWLTGPAALGPTPRWEWTPQRVAVHALVSVLAATVTHLMRREADRAGMNLSVGELLDQLCGIGETVLRYPSTGGRPRSRRILTDRDPAQQALFDLFGLERFAP</sequence>
<dbReference type="AlphaFoldDB" id="A0A9Y2IRK2"/>
<reference evidence="1 2" key="1">
    <citation type="submission" date="2023-06" db="EMBL/GenBank/DDBJ databases">
        <authorList>
            <person name="Oyuntsetseg B."/>
            <person name="Kim S.B."/>
        </authorList>
    </citation>
    <scope>NUCLEOTIDE SEQUENCE [LARGE SCALE GENOMIC DNA]</scope>
    <source>
        <strain evidence="1 2">2-15</strain>
    </source>
</reference>
<organism evidence="1 2">
    <name type="scientific">Amycolatopsis carbonis</name>
    <dbReference type="NCBI Taxonomy" id="715471"/>
    <lineage>
        <taxon>Bacteria</taxon>
        <taxon>Bacillati</taxon>
        <taxon>Actinomycetota</taxon>
        <taxon>Actinomycetes</taxon>
        <taxon>Pseudonocardiales</taxon>
        <taxon>Pseudonocardiaceae</taxon>
        <taxon>Amycolatopsis</taxon>
    </lineage>
</organism>
<dbReference type="KEGG" id="acab:QRX50_21370"/>
<dbReference type="Proteomes" id="UP001236014">
    <property type="component" value="Chromosome"/>
</dbReference>
<keyword evidence="2" id="KW-1185">Reference proteome</keyword>
<dbReference type="EMBL" id="CP127294">
    <property type="protein sequence ID" value="WIX83985.1"/>
    <property type="molecule type" value="Genomic_DNA"/>
</dbReference>
<accession>A0A9Y2IRK2</accession>
<gene>
    <name evidence="1" type="ORF">QRX50_21370</name>
</gene>